<dbReference type="OrthoDB" id="2399148at2759"/>
<comment type="subcellular location">
    <subcellularLocation>
        <location evidence="1">Mitochondrion inner membrane</location>
    </subcellularLocation>
</comment>
<keyword evidence="1" id="KW-0472">Membrane</keyword>
<evidence type="ECO:0000256" key="1">
    <source>
        <dbReference type="RuleBase" id="RU363021"/>
    </source>
</evidence>
<dbReference type="EMBL" id="CP014242">
    <property type="protein sequence ID" value="AMD18631.1"/>
    <property type="molecule type" value="Genomic_DNA"/>
</dbReference>
<keyword evidence="1" id="KW-0812">Transmembrane</keyword>
<dbReference type="Proteomes" id="UP000243052">
    <property type="component" value="Chromosome ii"/>
</dbReference>
<sequence>MGRTNYYRECSLVGEGVIPPEASIIVSPAPNGEVAKGITGVLGENTFVDGISVRSPTWLLESVSMMRSRVLSTVDSITGKLDDISSKYYKKERKITTAIANLHSDPREELVPGFWAVLVSGFAGKVLTRNRGLFMRATAPMILGIGAFSYFLPSTFKNTKELCYALEKGAFPRFVESQDKAVVGMKKTVGVIVNTSASIYRTTTNAYCKSVKVFRDWTGLNV</sequence>
<dbReference type="GO" id="GO:0044284">
    <property type="term" value="C:mitochondrial crista junction"/>
    <property type="evidence" value="ECO:0007669"/>
    <property type="project" value="TreeGrafter"/>
</dbReference>
<dbReference type="InterPro" id="IPR033181">
    <property type="entry name" value="Mic26_fungi"/>
</dbReference>
<gene>
    <name evidence="2" type="ORF">AW171_hschr2140</name>
</gene>
<dbReference type="PANTHER" id="PTHR28268:SF1">
    <property type="entry name" value="MICOS SUBUNIT MIC26"/>
    <property type="match status" value="1"/>
</dbReference>
<dbReference type="RefSeq" id="XP_017985627.1">
    <property type="nucleotide sequence ID" value="XM_018130277.1"/>
</dbReference>
<dbReference type="GeneID" id="28721774"/>
<dbReference type="GO" id="GO:0042407">
    <property type="term" value="P:cristae formation"/>
    <property type="evidence" value="ECO:0007669"/>
    <property type="project" value="InterPro"/>
</dbReference>
<dbReference type="STRING" id="45286.A0A120K0T1"/>
<keyword evidence="3" id="KW-1185">Reference proteome</keyword>
<name>A0A120K0T1_9SACH</name>
<keyword evidence="1" id="KW-0496">Mitochondrion</keyword>
<dbReference type="Pfam" id="PF09769">
    <property type="entry name" value="ApoO"/>
    <property type="match status" value="1"/>
</dbReference>
<protein>
    <recommendedName>
        <fullName evidence="1">MICOS complex subunit</fullName>
    </recommendedName>
</protein>
<dbReference type="GO" id="GO:0061617">
    <property type="term" value="C:MICOS complex"/>
    <property type="evidence" value="ECO:0007669"/>
    <property type="project" value="UniProtKB-UniRule"/>
</dbReference>
<reference evidence="2 3" key="1">
    <citation type="submission" date="2016-01" db="EMBL/GenBank/DDBJ databases">
        <title>Genome sequence of the yeast Holleya sinecauda.</title>
        <authorList>
            <person name="Dietrich F.S."/>
        </authorList>
    </citation>
    <scope>NUCLEOTIDE SEQUENCE [LARGE SCALE GENOMIC DNA]</scope>
    <source>
        <strain evidence="2 3">ATCC 58844</strain>
    </source>
</reference>
<evidence type="ECO:0000313" key="2">
    <source>
        <dbReference type="EMBL" id="AMD18631.1"/>
    </source>
</evidence>
<keyword evidence="1" id="KW-1133">Transmembrane helix</keyword>
<accession>A0A120K0T1</accession>
<dbReference type="AlphaFoldDB" id="A0A120K0T1"/>
<feature type="transmembrane region" description="Helical" evidence="1">
    <location>
        <begin position="133"/>
        <end position="152"/>
    </location>
</feature>
<evidence type="ECO:0000313" key="3">
    <source>
        <dbReference type="Proteomes" id="UP000243052"/>
    </source>
</evidence>
<keyword evidence="1" id="KW-0999">Mitochondrion inner membrane</keyword>
<comment type="function">
    <text evidence="1">Component of the MICOS complex, a large protein complex of the mitochondrial inner membrane that plays crucial roles in the maintenance of crista junctions, inner membrane architecture, and formation of contact sites to the outer membrane.</text>
</comment>
<dbReference type="InterPro" id="IPR019166">
    <property type="entry name" value="MIC26/MIC27"/>
</dbReference>
<comment type="subunit">
    <text evidence="1">Component of the mitochondrial contact site and cristae organizing system (MICOS) complex.</text>
</comment>
<dbReference type="PANTHER" id="PTHR28268">
    <property type="entry name" value="MICOS SUBUNIT MIC26"/>
    <property type="match status" value="1"/>
</dbReference>
<proteinExistence type="predicted"/>
<organism evidence="2 3">
    <name type="scientific">Eremothecium sinecaudum</name>
    <dbReference type="NCBI Taxonomy" id="45286"/>
    <lineage>
        <taxon>Eukaryota</taxon>
        <taxon>Fungi</taxon>
        <taxon>Dikarya</taxon>
        <taxon>Ascomycota</taxon>
        <taxon>Saccharomycotina</taxon>
        <taxon>Saccharomycetes</taxon>
        <taxon>Saccharomycetales</taxon>
        <taxon>Saccharomycetaceae</taxon>
        <taxon>Eremothecium</taxon>
    </lineage>
</organism>